<evidence type="ECO:0000256" key="5">
    <source>
        <dbReference type="ARBA" id="ARBA00018512"/>
    </source>
</evidence>
<dbReference type="PIRSF" id="PIRSF028810">
    <property type="entry name" value="Alpha1_2_glucosyltferase_Alg10"/>
    <property type="match status" value="1"/>
</dbReference>
<feature type="transmembrane region" description="Helical" evidence="14">
    <location>
        <begin position="321"/>
        <end position="341"/>
    </location>
</feature>
<dbReference type="GO" id="GO:0005789">
    <property type="term" value="C:endoplasmic reticulum membrane"/>
    <property type="evidence" value="ECO:0007669"/>
    <property type="project" value="UniProtKB-SubCell"/>
</dbReference>
<evidence type="ECO:0000256" key="14">
    <source>
        <dbReference type="PIRNR" id="PIRNR028810"/>
    </source>
</evidence>
<dbReference type="OMA" id="VWDSKIT"/>
<keyword evidence="6 14" id="KW-0328">Glycosyltransferase</keyword>
<evidence type="ECO:0000256" key="1">
    <source>
        <dbReference type="ARBA" id="ARBA00004477"/>
    </source>
</evidence>
<comment type="similarity">
    <text evidence="3 14">Belongs to the ALG10 glucosyltransferase family.</text>
</comment>
<evidence type="ECO:0000256" key="4">
    <source>
        <dbReference type="ARBA" id="ARBA00011967"/>
    </source>
</evidence>
<evidence type="ECO:0000256" key="12">
    <source>
        <dbReference type="ARBA" id="ARBA00044727"/>
    </source>
</evidence>
<dbReference type="GO" id="GO:0106073">
    <property type="term" value="F:dolichyl pyrophosphate Glc2Man9GlcNAc2 alpha-1,2-glucosyltransferase activity"/>
    <property type="evidence" value="ECO:0007669"/>
    <property type="project" value="UniProtKB-UniRule"/>
</dbReference>
<dbReference type="KEGG" id="lgi:LOTGIDRAFT_223840"/>
<dbReference type="EC" id="2.4.1.256" evidence="4 14"/>
<evidence type="ECO:0000256" key="10">
    <source>
        <dbReference type="ARBA" id="ARBA00022989"/>
    </source>
</evidence>
<keyword evidence="11 14" id="KW-0472">Membrane</keyword>
<proteinExistence type="inferred from homology"/>
<feature type="transmembrane region" description="Helical" evidence="14">
    <location>
        <begin position="387"/>
        <end position="418"/>
    </location>
</feature>
<evidence type="ECO:0000313" key="16">
    <source>
        <dbReference type="Proteomes" id="UP000030746"/>
    </source>
</evidence>
<keyword evidence="10 14" id="KW-1133">Transmembrane helix</keyword>
<evidence type="ECO:0000256" key="3">
    <source>
        <dbReference type="ARBA" id="ARBA00010600"/>
    </source>
</evidence>
<keyword evidence="9" id="KW-0256">Endoplasmic reticulum</keyword>
<feature type="transmembrane region" description="Helical" evidence="14">
    <location>
        <begin position="284"/>
        <end position="301"/>
    </location>
</feature>
<evidence type="ECO:0000256" key="7">
    <source>
        <dbReference type="ARBA" id="ARBA00022679"/>
    </source>
</evidence>
<keyword evidence="8 14" id="KW-0812">Transmembrane</keyword>
<dbReference type="HOGENOM" id="CLU_017053_1_0_1"/>
<feature type="transmembrane region" description="Helical" evidence="14">
    <location>
        <begin position="52"/>
        <end position="71"/>
    </location>
</feature>
<dbReference type="GeneID" id="20247158"/>
<feature type="transmembrane region" description="Helical" evidence="14">
    <location>
        <begin position="243"/>
        <end position="263"/>
    </location>
</feature>
<evidence type="ECO:0000256" key="13">
    <source>
        <dbReference type="ARBA" id="ARBA00048064"/>
    </source>
</evidence>
<feature type="transmembrane region" description="Helical" evidence="14">
    <location>
        <begin position="6"/>
        <end position="23"/>
    </location>
</feature>
<feature type="transmembrane region" description="Helical" evidence="14">
    <location>
        <begin position="430"/>
        <end position="449"/>
    </location>
</feature>
<comment type="pathway">
    <text evidence="2">Protein modification; protein glycosylation.</text>
</comment>
<name>V4AK76_LOTGI</name>
<feature type="transmembrane region" description="Helical" evidence="14">
    <location>
        <begin position="361"/>
        <end position="381"/>
    </location>
</feature>
<feature type="transmembrane region" description="Helical" evidence="14">
    <location>
        <begin position="123"/>
        <end position="144"/>
    </location>
</feature>
<comment type="function">
    <text evidence="12">Dol-P-Glc:Glc(2)Man(9)GlcNAc(2)-PP-Dol alpha-1,2-glucosyltransferase that operates in the biosynthetic pathway of dolichol-linked oligosaccharides, the glycan precursors employed in protein asparagine (N)-glycosylation. The assembly of dolichol-linked oligosaccharides begins on the cytosolic side of the endoplasmic reticulum membrane and finishes in its lumen. The sequential addition of sugars to dolichol pyrophosphate produces dolichol-linked oligosaccharides containing fourteen sugars, including two GlcNAcs, nine mannoses and three glucoses. Once assembled, the oligosaccharide is transferred from the lipid to nascent proteins by oligosaccharyltransferases. In the lumen of the endoplasmic reticulum, adds the third and last glucose residue from dolichyl phosphate glucose (Dol-P-Glc) onto the lipid-linked oligosaccharide intermediate Glc(2)Man(9)GlcNAc(2)-PP-Dol to produce Glc(3)Man(9)GlcNAc(2)-PP-Dol.</text>
</comment>
<evidence type="ECO:0000256" key="6">
    <source>
        <dbReference type="ARBA" id="ARBA00022676"/>
    </source>
</evidence>
<feature type="transmembrane region" description="Helical" evidence="14">
    <location>
        <begin position="164"/>
        <end position="193"/>
    </location>
</feature>
<keyword evidence="7" id="KW-0808">Transferase</keyword>
<reference evidence="15 16" key="1">
    <citation type="journal article" date="2013" name="Nature">
        <title>Insights into bilaterian evolution from three spiralian genomes.</title>
        <authorList>
            <person name="Simakov O."/>
            <person name="Marletaz F."/>
            <person name="Cho S.J."/>
            <person name="Edsinger-Gonzales E."/>
            <person name="Havlak P."/>
            <person name="Hellsten U."/>
            <person name="Kuo D.H."/>
            <person name="Larsson T."/>
            <person name="Lv J."/>
            <person name="Arendt D."/>
            <person name="Savage R."/>
            <person name="Osoegawa K."/>
            <person name="de Jong P."/>
            <person name="Grimwood J."/>
            <person name="Chapman J.A."/>
            <person name="Shapiro H."/>
            <person name="Aerts A."/>
            <person name="Otillar R.P."/>
            <person name="Terry A.Y."/>
            <person name="Boore J.L."/>
            <person name="Grigoriev I.V."/>
            <person name="Lindberg D.R."/>
            <person name="Seaver E.C."/>
            <person name="Weisblat D.A."/>
            <person name="Putnam N.H."/>
            <person name="Rokhsar D.S."/>
        </authorList>
    </citation>
    <scope>NUCLEOTIDE SEQUENCE [LARGE SCALE GENOMIC DNA]</scope>
</reference>
<comment type="subcellular location">
    <subcellularLocation>
        <location evidence="1">Endoplasmic reticulum membrane</location>
        <topology evidence="1">Multi-pass membrane protein</topology>
    </subcellularLocation>
</comment>
<evidence type="ECO:0000256" key="9">
    <source>
        <dbReference type="ARBA" id="ARBA00022824"/>
    </source>
</evidence>
<comment type="catalytic activity">
    <reaction evidence="13">
        <text>an alpha-D-Glc-(1-&gt;3)-alpha-D-Glc-(1-&gt;3)-alpha-D-Man-(1-&gt;2)-alpha-D-Man-(1-&gt;2)-alpha-D-Man-(1-&gt;3)-[alpha-D-Man-(1-&gt;2)-alpha-D-Man-(1-&gt;3)-[alpha-D-Man-(1-&gt;2)-alpha-D-Man-(1-&gt;6)]-alpha-D-Man-(1-&gt;6)]-beta-D-Man-(1-&gt;4)-beta-D-GlcNAc-(1-&gt;4)-alpha-D-GlcNAc-diphospho-di-trans,poly-cis-dolichol + a di-trans,poly-cis-dolichyl beta-D-glucosyl phosphate = a alpha-D-Glc-(1-&gt;2)-alpha-D-Glc-(1-&gt;3)-alpha-D-Glc-(1-&gt;3)-alpha-D-Man-(1-&gt;2)-alpha-D-Man-(1-&gt;2)-alpha-D-Man-(1-&gt;3)-[alpha-D-Man-(1-&gt;2)-alpha-D-Man-(1-&gt;3)-[alpha-D-Man-(1-&gt;2)-alpha-D-Man-(1-&gt;6)]-alpha-D-Man-(1-&gt;6)]-beta-D-Man-(1-&gt;4)-beta-D-GlcNAc-(1-&gt;4)-alpha-D-GlcNAc-diphospho-di-trans,poly-cis-dolichol + a di-trans,poly-cis-dolichyl phosphate + H(+)</text>
        <dbReference type="Rhea" id="RHEA:29543"/>
        <dbReference type="Rhea" id="RHEA-COMP:19498"/>
        <dbReference type="Rhea" id="RHEA-COMP:19502"/>
        <dbReference type="Rhea" id="RHEA-COMP:19512"/>
        <dbReference type="Rhea" id="RHEA-COMP:19522"/>
        <dbReference type="ChEBI" id="CHEBI:15378"/>
        <dbReference type="ChEBI" id="CHEBI:57525"/>
        <dbReference type="ChEBI" id="CHEBI:57683"/>
        <dbReference type="ChEBI" id="CHEBI:132522"/>
        <dbReference type="ChEBI" id="CHEBI:132523"/>
        <dbReference type="EC" id="2.4.1.256"/>
    </reaction>
    <physiologicalReaction direction="left-to-right" evidence="13">
        <dbReference type="Rhea" id="RHEA:29544"/>
    </physiologicalReaction>
</comment>
<dbReference type="OrthoDB" id="4769at2759"/>
<evidence type="ECO:0000256" key="2">
    <source>
        <dbReference type="ARBA" id="ARBA00004922"/>
    </source>
</evidence>
<dbReference type="RefSeq" id="XP_009044768.1">
    <property type="nucleotide sequence ID" value="XM_009046520.1"/>
</dbReference>
<dbReference type="Proteomes" id="UP000030746">
    <property type="component" value="Unassembled WGS sequence"/>
</dbReference>
<sequence length="466" mass="55053">MKDVFTGIAGAVFAIISIVPFHLTNNAQPSPYMDEIFHVPQAQRFCDGNFSYWDPMITTLPGLYLSSLVILKPLTLIPSTNIVCSTHNLRAVNIIFMTLNMILLYLIIQKLHSKNKIISRSMIIANAWILSFFPILYFFTWLYYTDPGAVFFTLLMYYLNLCDHHFLSAMAGVFAVVFRQTNIVWVIFVMGLAKGRQLLKFIAEEKKDISKMSDFKVLYTIFNLYLKTLRFKPSRAFELKWNILKSCFWYMIVLFGFASFVYINGSIVVGDKSHHSACFNIPQIFYFLSVTLVFSIMHLASPSKLIYFFRFSIQSPVRVSLFVLLSYYAITHYTYVHEYLLADNRHYPFYVWMKIYRRHDYVKYGLIPVYLYSAISVSRLLETRDIFWKLCFVICLFACTVPQKLLEFRYFIIPYLIFRVNISVTSKFKLFIEFLLYTTVNILTVYIYLFKTFKWENSVELQRFMW</sequence>
<dbReference type="AlphaFoldDB" id="V4AK76"/>
<dbReference type="PANTHER" id="PTHR12989">
    <property type="entry name" value="ALPHA-1,2-GLUCOSYLTRANSFERASE ALG10"/>
    <property type="match status" value="1"/>
</dbReference>
<protein>
    <recommendedName>
        <fullName evidence="5 14">Dol-P-Glc:Glc(2)Man(9)GlcNAc(2)-PP-Dol alpha-1,2-glucosyltransferase</fullName>
        <ecNumber evidence="4 14">2.4.1.256</ecNumber>
    </recommendedName>
</protein>
<evidence type="ECO:0000256" key="8">
    <source>
        <dbReference type="ARBA" id="ARBA00022692"/>
    </source>
</evidence>
<accession>V4AK76</accession>
<dbReference type="Pfam" id="PF04922">
    <property type="entry name" value="DIE2_ALG10"/>
    <property type="match status" value="1"/>
</dbReference>
<dbReference type="EMBL" id="KB199699">
    <property type="protein sequence ID" value="ESP04599.1"/>
    <property type="molecule type" value="Genomic_DNA"/>
</dbReference>
<dbReference type="GO" id="GO:0006488">
    <property type="term" value="P:dolichol-linked oligosaccharide biosynthetic process"/>
    <property type="evidence" value="ECO:0007669"/>
    <property type="project" value="UniProtKB-UniRule"/>
</dbReference>
<keyword evidence="16" id="KW-1185">Reference proteome</keyword>
<dbReference type="InterPro" id="IPR016900">
    <property type="entry name" value="Alg10"/>
</dbReference>
<organism evidence="15 16">
    <name type="scientific">Lottia gigantea</name>
    <name type="common">Giant owl limpet</name>
    <dbReference type="NCBI Taxonomy" id="225164"/>
    <lineage>
        <taxon>Eukaryota</taxon>
        <taxon>Metazoa</taxon>
        <taxon>Spiralia</taxon>
        <taxon>Lophotrochozoa</taxon>
        <taxon>Mollusca</taxon>
        <taxon>Gastropoda</taxon>
        <taxon>Patellogastropoda</taxon>
        <taxon>Lottioidea</taxon>
        <taxon>Lottiidae</taxon>
        <taxon>Lottia</taxon>
    </lineage>
</organism>
<evidence type="ECO:0000313" key="15">
    <source>
        <dbReference type="EMBL" id="ESP04599.1"/>
    </source>
</evidence>
<evidence type="ECO:0000256" key="11">
    <source>
        <dbReference type="ARBA" id="ARBA00023136"/>
    </source>
</evidence>
<feature type="transmembrane region" description="Helical" evidence="14">
    <location>
        <begin position="91"/>
        <end position="111"/>
    </location>
</feature>
<gene>
    <name evidence="15" type="ORF">LOTGIDRAFT_223840</name>
</gene>
<dbReference type="STRING" id="225164.V4AK76"/>
<dbReference type="PANTHER" id="PTHR12989:SF10">
    <property type="entry name" value="DOL-P-GLC:GLC(2)MAN(9)GLCNAC(2)-PP-DOL ALPHA-1,2-GLUCOSYLTRANSFERASE-RELATED"/>
    <property type="match status" value="1"/>
</dbReference>
<dbReference type="CTD" id="20247158"/>